<gene>
    <name evidence="1" type="ORF">ACMD2_23848</name>
</gene>
<evidence type="ECO:0000313" key="1">
    <source>
        <dbReference type="EMBL" id="OAY63740.1"/>
    </source>
</evidence>
<dbReference type="PANTHER" id="PTHR31656">
    <property type="entry name" value="ROOT CAP DOMAIN-CONTAINING PROTEIN"/>
    <property type="match status" value="1"/>
</dbReference>
<evidence type="ECO:0000313" key="2">
    <source>
        <dbReference type="Proteomes" id="UP000092600"/>
    </source>
</evidence>
<dbReference type="Pfam" id="PF06830">
    <property type="entry name" value="Root_cap"/>
    <property type="match status" value="1"/>
</dbReference>
<accession>A0A199UGQ1</accession>
<reference evidence="1 2" key="1">
    <citation type="journal article" date="2016" name="DNA Res.">
        <title>The draft genome of MD-2 pineapple using hybrid error correction of long reads.</title>
        <authorList>
            <person name="Redwan R.M."/>
            <person name="Saidin A."/>
            <person name="Kumar S.V."/>
        </authorList>
    </citation>
    <scope>NUCLEOTIDE SEQUENCE [LARGE SCALE GENOMIC DNA]</scope>
    <source>
        <strain evidence="2">cv. MD2</strain>
        <tissue evidence="1">Leaf</tissue>
    </source>
</reference>
<sequence length="75" mass="8399">MADNCFAHLFLAFKFHDLTEEVDDILGRTYRKNYTSRAKVGAAVHDIGPLRRGLIAPSPASVQRAVDRGVLRCNR</sequence>
<dbReference type="AlphaFoldDB" id="A0A199UGQ1"/>
<dbReference type="STRING" id="4615.A0A199UGQ1"/>
<name>A0A199UGQ1_ANACO</name>
<organism evidence="1 2">
    <name type="scientific">Ananas comosus</name>
    <name type="common">Pineapple</name>
    <name type="synonym">Ananas ananas</name>
    <dbReference type="NCBI Taxonomy" id="4615"/>
    <lineage>
        <taxon>Eukaryota</taxon>
        <taxon>Viridiplantae</taxon>
        <taxon>Streptophyta</taxon>
        <taxon>Embryophyta</taxon>
        <taxon>Tracheophyta</taxon>
        <taxon>Spermatophyta</taxon>
        <taxon>Magnoliopsida</taxon>
        <taxon>Liliopsida</taxon>
        <taxon>Poales</taxon>
        <taxon>Bromeliaceae</taxon>
        <taxon>Bromelioideae</taxon>
        <taxon>Ananas</taxon>
    </lineage>
</organism>
<proteinExistence type="predicted"/>
<protein>
    <submittedName>
        <fullName evidence="1">Uncharacterized protein</fullName>
    </submittedName>
</protein>
<dbReference type="InterPro" id="IPR009646">
    <property type="entry name" value="Root_cap"/>
</dbReference>
<dbReference type="EMBL" id="LSRQ01008318">
    <property type="protein sequence ID" value="OAY63740.1"/>
    <property type="molecule type" value="Genomic_DNA"/>
</dbReference>
<comment type="caution">
    <text evidence="1">The sequence shown here is derived from an EMBL/GenBank/DDBJ whole genome shotgun (WGS) entry which is preliminary data.</text>
</comment>
<dbReference type="Proteomes" id="UP000092600">
    <property type="component" value="Unassembled WGS sequence"/>
</dbReference>